<dbReference type="VEuPathDB" id="CryptoDB:GY17_00000815"/>
<dbReference type="VEuPathDB" id="CryptoDB:ChTU502y2012_405g0335"/>
<accession>A0A0S4TKL8</accession>
<gene>
    <name evidence="2" type="ORF">CHUDEA8_3710</name>
    <name evidence="3" type="ORF">GY17_00000815</name>
</gene>
<keyword evidence="4" id="KW-1185">Reference proteome</keyword>
<reference evidence="2" key="2">
    <citation type="submission" date="2015-08" db="EMBL/GenBank/DDBJ databases">
        <authorList>
            <person name="Babu N.S."/>
            <person name="Beckwith C.J."/>
            <person name="Beseler K.G."/>
            <person name="Brison A."/>
            <person name="Carone J.V."/>
            <person name="Caskin T.P."/>
            <person name="Diamond M."/>
            <person name="Durham M.E."/>
            <person name="Foxe J.M."/>
            <person name="Go M."/>
            <person name="Henderson B.A."/>
            <person name="Jones I.B."/>
            <person name="McGettigan J.A."/>
            <person name="Micheletti S.J."/>
            <person name="Nasrallah M.E."/>
            <person name="Ortiz D."/>
            <person name="Piller C.R."/>
            <person name="Privatt S.R."/>
            <person name="Schneider S.L."/>
            <person name="Sharp S."/>
            <person name="Smith T.C."/>
            <person name="Stanton J.D."/>
            <person name="Ullery H.E."/>
            <person name="Wilson R.J."/>
            <person name="Serrano M.G."/>
            <person name="Buck G."/>
            <person name="Lee V."/>
            <person name="Wang Y."/>
            <person name="Carvalho R."/>
            <person name="Voegtly L."/>
            <person name="Shi R."/>
            <person name="Duckworth R."/>
            <person name="Johnson A."/>
            <person name="Loviza R."/>
            <person name="Walstead R."/>
            <person name="Shah Z."/>
            <person name="Kiflezghi M."/>
            <person name="Wade K."/>
            <person name="Ball S.L."/>
            <person name="Bradley K.W."/>
            <person name="Asai D.J."/>
            <person name="Bowman C.A."/>
            <person name="Russell D.A."/>
            <person name="Pope W.H."/>
            <person name="Jacobs-Sera D."/>
            <person name="Hendrix R.W."/>
            <person name="Hatfull G.F."/>
        </authorList>
    </citation>
    <scope>NUCLEOTIDE SEQUENCE [LARGE SCALE GENOMIC DNA]</scope>
</reference>
<dbReference type="OrthoDB" id="342428at2759"/>
<dbReference type="Proteomes" id="UP001429100">
    <property type="component" value="Unassembled WGS sequence"/>
</dbReference>
<sequence length="401" mass="46601">MNRLTENDQELKTILDGVMINDCIKPFRRVSEKLEEFDQFATEYGNSLDSKINQMLISLRKDEINCLKLEMRLEKILELVTEQMRKGNHEVKGDKAPTKDMVKTEEINKKIKKSDEKQKESGEERTLSSSMNSMESVPVDPLIKRTLEFENTQRKVYENPNNTKGCSMHVEEETCDEISVKISTDGSARSLLSKYINGENKHGNEVREKDPNAIRREKVDNIKRTVKPIARDSGNKGKCCAFWKKWCCCCLSDKGPTKSGNYYKMSIQEWKDFLASIEPKDKRYKDYCNMLEKRNDSYNVDIEGLPPLIVEYSSLNAKAGGNYYGSQMYNMGQNYQYYYPVNNQGYYNYGQYYYDARSQASNMSYVNNNPNYLNFNKKGKNMQEDVKCRQMVHTKMGIRNG</sequence>
<evidence type="ECO:0000256" key="1">
    <source>
        <dbReference type="SAM" id="MobiDB-lite"/>
    </source>
</evidence>
<dbReference type="VEuPathDB" id="CryptoDB:Chro.80428"/>
<feature type="compositionally biased region" description="Basic and acidic residues" evidence="1">
    <location>
        <begin position="103"/>
        <end position="126"/>
    </location>
</feature>
<evidence type="ECO:0000313" key="2">
    <source>
        <dbReference type="EMBL" id="CUV07924.1"/>
    </source>
</evidence>
<name>A0A0S4TKL8_CRYHO</name>
<dbReference type="AlphaFoldDB" id="A0A0S4TKL8"/>
<proteinExistence type="predicted"/>
<dbReference type="Proteomes" id="UP000199752">
    <property type="component" value="Chromosome 8"/>
</dbReference>
<feature type="region of interest" description="Disordered" evidence="1">
    <location>
        <begin position="103"/>
        <end position="136"/>
    </location>
</feature>
<dbReference type="EMBL" id="JTAI01000002">
    <property type="protein sequence ID" value="PPS98315.1"/>
    <property type="molecule type" value="Genomic_DNA"/>
</dbReference>
<reference evidence="3 4" key="1">
    <citation type="submission" date="2014-11" db="EMBL/GenBank/DDBJ databases">
        <title>Comparative genomic analysis of Cryptosporidium hominis reveals occurrence of genetic recombination in virulent subtypes.</title>
        <authorList>
            <person name="Guo Y."/>
            <person name="Tang K."/>
            <person name="Frace M."/>
            <person name="Li N."/>
            <person name="Roellig D.M."/>
            <person name="Sammons S."/>
            <person name="Knipe K."/>
            <person name="Rowe L."/>
            <person name="Feng Y."/>
            <person name="Xiao L."/>
        </authorList>
    </citation>
    <scope>NUCLEOTIDE SEQUENCE [LARGE SCALE GENOMIC DNA]</scope>
    <source>
        <strain evidence="3">30976</strain>
    </source>
</reference>
<organism evidence="2">
    <name type="scientific">Cryptosporidium hominis</name>
    <dbReference type="NCBI Taxonomy" id="237895"/>
    <lineage>
        <taxon>Eukaryota</taxon>
        <taxon>Sar</taxon>
        <taxon>Alveolata</taxon>
        <taxon>Apicomplexa</taxon>
        <taxon>Conoidasida</taxon>
        <taxon>Coccidia</taxon>
        <taxon>Eucoccidiorida</taxon>
        <taxon>Eimeriorina</taxon>
        <taxon>Cryptosporidiidae</taxon>
        <taxon>Cryptosporidium</taxon>
    </lineage>
</organism>
<protein>
    <submittedName>
        <fullName evidence="2">Uncharacterized protein</fullName>
    </submittedName>
</protein>
<dbReference type="EMBL" id="LN877954">
    <property type="protein sequence ID" value="CUV07924.1"/>
    <property type="molecule type" value="Genomic_DNA"/>
</dbReference>
<dbReference type="VEuPathDB" id="CryptoDB:CHUDEA8_3710"/>
<reference evidence="3 4" key="3">
    <citation type="submission" date="2017-10" db="EMBL/GenBank/DDBJ databases">
        <title>Consistent, comparative and evidence-based genome annotation and re-annotation for the closely-related species, Cryptosporidium parvum, C. hominis and C. tyzzeri.</title>
        <authorList>
            <person name="Baptista R.P."/>
            <person name="Li Y."/>
            <person name="Sateriale A."/>
            <person name="Striepen B."/>
            <person name="Kissinger J.C."/>
        </authorList>
    </citation>
    <scope>NUCLEOTIDE SEQUENCE [LARGE SCALE GENOMIC DNA]</scope>
    <source>
        <strain evidence="3">30976</strain>
    </source>
</reference>
<evidence type="ECO:0000313" key="3">
    <source>
        <dbReference type="EMBL" id="PPS98315.1"/>
    </source>
</evidence>
<evidence type="ECO:0000313" key="4">
    <source>
        <dbReference type="Proteomes" id="UP001429100"/>
    </source>
</evidence>